<name>A0AAN9BLD2_9CAEN</name>
<dbReference type="AlphaFoldDB" id="A0AAN9BLD2"/>
<proteinExistence type="predicted"/>
<comment type="caution">
    <text evidence="1">The sequence shown here is derived from an EMBL/GenBank/DDBJ whole genome shotgun (WGS) entry which is preliminary data.</text>
</comment>
<dbReference type="Proteomes" id="UP001374579">
    <property type="component" value="Unassembled WGS sequence"/>
</dbReference>
<organism evidence="1 2">
    <name type="scientific">Littorina saxatilis</name>
    <dbReference type="NCBI Taxonomy" id="31220"/>
    <lineage>
        <taxon>Eukaryota</taxon>
        <taxon>Metazoa</taxon>
        <taxon>Spiralia</taxon>
        <taxon>Lophotrochozoa</taxon>
        <taxon>Mollusca</taxon>
        <taxon>Gastropoda</taxon>
        <taxon>Caenogastropoda</taxon>
        <taxon>Littorinimorpha</taxon>
        <taxon>Littorinoidea</taxon>
        <taxon>Littorinidae</taxon>
        <taxon>Littorina</taxon>
    </lineage>
</organism>
<keyword evidence="2" id="KW-1185">Reference proteome</keyword>
<sequence length="645" mass="72208">MRCAGDQTEIWAENNIGNWGYALLNGVTLKITTINDDGNTTYQTLRLFTHQLKAYIAAGNFTSSPWEWSSTGSPVDPDKKIVGHYDPDADRGRGVVLVGGLNVSLSQFQGRRGLRIRSLRIFFKCKQQHLHFYEGFPQTFCGNTSNNRSDVSAVQEEIQLDPHHYAGKVLDDYILLVKQKAAAIQTDPFCQEATTIINSAQCASGRDEALYDCAYLLNDRNDYGDCIRYRAYRMNFTVMQVYTTCVRLGCGLKEASNNETCTLLQKIQSGCAYVKYGGYHSDLYVRANCTFTPVSRPFKQRRIYYRGNGQCSDPDRVPSWGYYSSGSAQPGSIETFSKQYRPRTSLPCRYQMANFRCGDYKTEIYVDYTNDIRGNTFLDGVIIKALTKTADRQRLVQTNRLTNEMLKQYIEAGDFSQRLWNWTYRGDTEPPPGDRIIGQFNQTTNSGVYITGNLTVTYNYIDSNNASRGVADALVIRCADPNFRTRQSYPQTLCGSPKDTVPGNNAALSPPRTSDLHHHYGFYDPLFLVRQHAKQSNPLCDETSSIVSSGECEQLGDALYECNEIRDSYTSCLRSNDIDVFKVFTTCLRVMCGTAGATSTDTCSTLQDVAGTCGYSKAHMNLRTLFAKASCSPPSKSNSKTTAEA</sequence>
<dbReference type="EMBL" id="JBAMIC010000004">
    <property type="protein sequence ID" value="KAK7107737.1"/>
    <property type="molecule type" value="Genomic_DNA"/>
</dbReference>
<reference evidence="1 2" key="1">
    <citation type="submission" date="2024-02" db="EMBL/GenBank/DDBJ databases">
        <title>Chromosome-scale genome assembly of the rough periwinkle Littorina saxatilis.</title>
        <authorList>
            <person name="De Jode A."/>
            <person name="Faria R."/>
            <person name="Formenti G."/>
            <person name="Sims Y."/>
            <person name="Smith T.P."/>
            <person name="Tracey A."/>
            <person name="Wood J.M.D."/>
            <person name="Zagrodzka Z.B."/>
            <person name="Johannesson K."/>
            <person name="Butlin R.K."/>
            <person name="Leder E.H."/>
        </authorList>
    </citation>
    <scope>NUCLEOTIDE SEQUENCE [LARGE SCALE GENOMIC DNA]</scope>
    <source>
        <strain evidence="1">Snail1</strain>
        <tissue evidence="1">Muscle</tissue>
    </source>
</reference>
<evidence type="ECO:0000313" key="2">
    <source>
        <dbReference type="Proteomes" id="UP001374579"/>
    </source>
</evidence>
<protein>
    <submittedName>
        <fullName evidence="1">Uncharacterized protein</fullName>
    </submittedName>
</protein>
<evidence type="ECO:0000313" key="1">
    <source>
        <dbReference type="EMBL" id="KAK7107737.1"/>
    </source>
</evidence>
<gene>
    <name evidence="1" type="ORF">V1264_015602</name>
</gene>
<accession>A0AAN9BLD2</accession>